<accession>A8RKF0</accession>
<evidence type="ECO:0000313" key="2">
    <source>
        <dbReference type="Proteomes" id="UP000005396"/>
    </source>
</evidence>
<proteinExistence type="predicted"/>
<organism evidence="1 2">
    <name type="scientific">Enterocloster bolteae (strain ATCC BAA-613 / DSM 15670 / CCUG 46953 / JCM 12243 / WAL 16351)</name>
    <name type="common">Clostridium bolteae</name>
    <dbReference type="NCBI Taxonomy" id="411902"/>
    <lineage>
        <taxon>Bacteria</taxon>
        <taxon>Bacillati</taxon>
        <taxon>Bacillota</taxon>
        <taxon>Clostridia</taxon>
        <taxon>Lachnospirales</taxon>
        <taxon>Lachnospiraceae</taxon>
        <taxon>Enterocloster</taxon>
    </lineage>
</organism>
<dbReference type="HOGENOM" id="CLU_2952116_0_0_9"/>
<protein>
    <submittedName>
        <fullName evidence="1">Uncharacterized protein</fullName>
    </submittedName>
</protein>
<dbReference type="EMBL" id="ABCC02000015">
    <property type="protein sequence ID" value="EDP18422.1"/>
    <property type="molecule type" value="Genomic_DNA"/>
</dbReference>
<reference evidence="1 2" key="1">
    <citation type="submission" date="2007-08" db="EMBL/GenBank/DDBJ databases">
        <authorList>
            <person name="Fulton L."/>
            <person name="Clifton S."/>
            <person name="Fulton B."/>
            <person name="Xu J."/>
            <person name="Minx P."/>
            <person name="Pepin K.H."/>
            <person name="Johnson M."/>
            <person name="Thiruvilangam P."/>
            <person name="Bhonagiri V."/>
            <person name="Nash W.E."/>
            <person name="Mardis E.R."/>
            <person name="Wilson R.K."/>
        </authorList>
    </citation>
    <scope>NUCLEOTIDE SEQUENCE [LARGE SCALE GENOMIC DNA]</scope>
    <source>
        <strain evidence="2">ATCC BAA-613 / DSM 15670 / CCUG 46953 / JCM 12243 / WAL 16351</strain>
    </source>
</reference>
<dbReference type="PaxDb" id="411902-CLOBOL_01293"/>
<reference evidence="1 2" key="2">
    <citation type="submission" date="2007-09" db="EMBL/GenBank/DDBJ databases">
        <title>Draft genome sequence of Clostridium bolteae (ATCC BAA-613).</title>
        <authorList>
            <person name="Sudarsanam P."/>
            <person name="Ley R."/>
            <person name="Guruge J."/>
            <person name="Turnbaugh P.J."/>
            <person name="Mahowald M."/>
            <person name="Liep D."/>
            <person name="Gordon J."/>
        </authorList>
    </citation>
    <scope>NUCLEOTIDE SEQUENCE [LARGE SCALE GENOMIC DNA]</scope>
    <source>
        <strain evidence="2">ATCC BAA-613 / DSM 15670 / CCUG 46953 / JCM 12243 / WAL 16351</strain>
    </source>
</reference>
<evidence type="ECO:0000313" key="1">
    <source>
        <dbReference type="EMBL" id="EDP18422.1"/>
    </source>
</evidence>
<gene>
    <name evidence="1" type="ORF">CLOBOL_01293</name>
</gene>
<dbReference type="AlphaFoldDB" id="A8RKF0"/>
<sequence>MVQESSSLRTLSAILIPEVSFRRKISMNIRSKLPLCQQRRKSAAVLKMVVCWQVCVSEQ</sequence>
<name>A8RKF0_ENTBW</name>
<dbReference type="Proteomes" id="UP000005396">
    <property type="component" value="Unassembled WGS sequence"/>
</dbReference>
<comment type="caution">
    <text evidence="1">The sequence shown here is derived from an EMBL/GenBank/DDBJ whole genome shotgun (WGS) entry which is preliminary data.</text>
</comment>